<feature type="domain" description="G" evidence="4">
    <location>
        <begin position="62"/>
        <end position="182"/>
    </location>
</feature>
<feature type="region of interest" description="Disordered" evidence="2">
    <location>
        <begin position="86"/>
        <end position="105"/>
    </location>
</feature>
<comment type="caution">
    <text evidence="5">The sequence shown here is derived from an EMBL/GenBank/DDBJ whole genome shotgun (WGS) entry which is preliminary data.</text>
</comment>
<feature type="region of interest" description="Disordered" evidence="2">
    <location>
        <begin position="26"/>
        <end position="54"/>
    </location>
</feature>
<accession>A0A9Q1H709</accession>
<feature type="signal peptide" evidence="3">
    <location>
        <begin position="1"/>
        <end position="18"/>
    </location>
</feature>
<keyword evidence="3" id="KW-0732">Signal</keyword>
<sequence>MRVFLRYFLLLLTPFCLSTTESDMVSSMSKTDDSGSETSDSSKPSLDEGMKNVSTTSPNLLRIMSVGKSGVGKSTIGNMLLQGKGKGDFKTSKDSKSCTQEPRHRLSSTGDCVYTDVPGIPDTNPSKTAEFYDMIIKEAKKELTVILFVFKRERIDPAAYKLAEMLFRELNKANAAKILVINDHANYAFEDELPTEDEYEAQVKAIKYYTKIDFTHTIVVNATTMKEKMESLKIMLSEMKSEKSEHLKSFSELREYEDELRNKKNYAEEVVRQEREHIANIKEQLEGYQKTVYAATTVATLATVASFFTFGTTLGISTPTAMAAAAATAAIQIKKAELEEAEKRISTDNLNKAAEELRVACEKFEELQKALNV</sequence>
<dbReference type="InterPro" id="IPR006073">
    <property type="entry name" value="GTP-bd"/>
</dbReference>
<evidence type="ECO:0000259" key="4">
    <source>
        <dbReference type="Pfam" id="PF01926"/>
    </source>
</evidence>
<dbReference type="EMBL" id="JAIZAY010000010">
    <property type="protein sequence ID" value="KAJ8034755.1"/>
    <property type="molecule type" value="Genomic_DNA"/>
</dbReference>
<dbReference type="InterPro" id="IPR027417">
    <property type="entry name" value="P-loop_NTPase"/>
</dbReference>
<feature type="compositionally biased region" description="Basic and acidic residues" evidence="2">
    <location>
        <begin position="86"/>
        <end position="104"/>
    </location>
</feature>
<keyword evidence="6" id="KW-1185">Reference proteome</keyword>
<dbReference type="AlphaFoldDB" id="A0A9Q1H709"/>
<proteinExistence type="predicted"/>
<evidence type="ECO:0000256" key="3">
    <source>
        <dbReference type="SAM" id="SignalP"/>
    </source>
</evidence>
<dbReference type="Pfam" id="PF01926">
    <property type="entry name" value="MMR_HSR1"/>
    <property type="match status" value="1"/>
</dbReference>
<feature type="coiled-coil region" evidence="1">
    <location>
        <begin position="324"/>
        <end position="370"/>
    </location>
</feature>
<dbReference type="OrthoDB" id="5985928at2759"/>
<evidence type="ECO:0000313" key="6">
    <source>
        <dbReference type="Proteomes" id="UP001152320"/>
    </source>
</evidence>
<dbReference type="GO" id="GO:0005525">
    <property type="term" value="F:GTP binding"/>
    <property type="evidence" value="ECO:0007669"/>
    <property type="project" value="InterPro"/>
</dbReference>
<keyword evidence="1" id="KW-0175">Coiled coil</keyword>
<name>A0A9Q1H709_HOLLE</name>
<feature type="chain" id="PRO_5040359113" description="G domain-containing protein" evidence="3">
    <location>
        <begin position="19"/>
        <end position="373"/>
    </location>
</feature>
<evidence type="ECO:0000256" key="1">
    <source>
        <dbReference type="SAM" id="Coils"/>
    </source>
</evidence>
<gene>
    <name evidence="5" type="ORF">HOLleu_21726</name>
</gene>
<dbReference type="SUPFAM" id="SSF58100">
    <property type="entry name" value="Bacterial hemolysins"/>
    <property type="match status" value="1"/>
</dbReference>
<evidence type="ECO:0000313" key="5">
    <source>
        <dbReference type="EMBL" id="KAJ8034755.1"/>
    </source>
</evidence>
<dbReference type="SUPFAM" id="SSF52540">
    <property type="entry name" value="P-loop containing nucleoside triphosphate hydrolases"/>
    <property type="match status" value="1"/>
</dbReference>
<dbReference type="Gene3D" id="3.40.50.300">
    <property type="entry name" value="P-loop containing nucleotide triphosphate hydrolases"/>
    <property type="match status" value="1"/>
</dbReference>
<evidence type="ECO:0000256" key="2">
    <source>
        <dbReference type="SAM" id="MobiDB-lite"/>
    </source>
</evidence>
<dbReference type="Proteomes" id="UP001152320">
    <property type="component" value="Chromosome 10"/>
</dbReference>
<protein>
    <recommendedName>
        <fullName evidence="4">G domain-containing protein</fullName>
    </recommendedName>
</protein>
<reference evidence="5" key="1">
    <citation type="submission" date="2021-10" db="EMBL/GenBank/DDBJ databases">
        <title>Tropical sea cucumber genome reveals ecological adaptation and Cuvierian tubules defense mechanism.</title>
        <authorList>
            <person name="Chen T."/>
        </authorList>
    </citation>
    <scope>NUCLEOTIDE SEQUENCE</scope>
    <source>
        <strain evidence="5">Nanhai2018</strain>
        <tissue evidence="5">Muscle</tissue>
    </source>
</reference>
<feature type="coiled-coil region" evidence="1">
    <location>
        <begin position="222"/>
        <end position="291"/>
    </location>
</feature>
<organism evidence="5 6">
    <name type="scientific">Holothuria leucospilota</name>
    <name type="common">Black long sea cucumber</name>
    <name type="synonym">Mertensiothuria leucospilota</name>
    <dbReference type="NCBI Taxonomy" id="206669"/>
    <lineage>
        <taxon>Eukaryota</taxon>
        <taxon>Metazoa</taxon>
        <taxon>Echinodermata</taxon>
        <taxon>Eleutherozoa</taxon>
        <taxon>Echinozoa</taxon>
        <taxon>Holothuroidea</taxon>
        <taxon>Aspidochirotacea</taxon>
        <taxon>Aspidochirotida</taxon>
        <taxon>Holothuriidae</taxon>
        <taxon>Holothuria</taxon>
    </lineage>
</organism>